<evidence type="ECO:0000313" key="2">
    <source>
        <dbReference type="EMBL" id="KAK3056826.1"/>
    </source>
</evidence>
<accession>A0AAJ0GG14</accession>
<name>A0AAJ0GG14_9PEZI</name>
<dbReference type="EMBL" id="JAWDJX010000005">
    <property type="protein sequence ID" value="KAK3056826.1"/>
    <property type="molecule type" value="Genomic_DNA"/>
</dbReference>
<feature type="compositionally biased region" description="Low complexity" evidence="1">
    <location>
        <begin position="356"/>
        <end position="373"/>
    </location>
</feature>
<reference evidence="2" key="1">
    <citation type="submission" date="2023-04" db="EMBL/GenBank/DDBJ databases">
        <title>Black Yeasts Isolated from many extreme environments.</title>
        <authorList>
            <person name="Coleine C."/>
            <person name="Stajich J.E."/>
            <person name="Selbmann L."/>
        </authorList>
    </citation>
    <scope>NUCLEOTIDE SEQUENCE</scope>
    <source>
        <strain evidence="2">CCFEE 5312</strain>
    </source>
</reference>
<feature type="region of interest" description="Disordered" evidence="1">
    <location>
        <begin position="1"/>
        <end position="98"/>
    </location>
</feature>
<proteinExistence type="predicted"/>
<comment type="caution">
    <text evidence="2">The sequence shown here is derived from an EMBL/GenBank/DDBJ whole genome shotgun (WGS) entry which is preliminary data.</text>
</comment>
<feature type="region of interest" description="Disordered" evidence="1">
    <location>
        <begin position="350"/>
        <end position="373"/>
    </location>
</feature>
<evidence type="ECO:0000256" key="1">
    <source>
        <dbReference type="SAM" id="MobiDB-lite"/>
    </source>
</evidence>
<evidence type="ECO:0000313" key="3">
    <source>
        <dbReference type="Proteomes" id="UP001271007"/>
    </source>
</evidence>
<feature type="compositionally biased region" description="Basic and acidic residues" evidence="1">
    <location>
        <begin position="32"/>
        <end position="46"/>
    </location>
</feature>
<feature type="region of interest" description="Disordered" evidence="1">
    <location>
        <begin position="230"/>
        <end position="288"/>
    </location>
</feature>
<dbReference type="Proteomes" id="UP001271007">
    <property type="component" value="Unassembled WGS sequence"/>
</dbReference>
<sequence length="373" mass="40647">MVNEQRRHQNRESQRRFRKHLLPQSLSSDQRQGGERQRERNRRELEAAESEQEQTEHQAIAQQTDHINPAALHSMNRNSGPGADAPRANANASSNGVLGTLNDEERCELDDDFTQFLNSQDSHGRPAPLQGTETGLDHFGGTTEPTAVDDPFLQNLGENIARRPFGAPMGAGDASNQALTHRKTRSTFAHPYQTSSGPDADAPVHSAAASGGFEDDIFGLPPEEHVYMTPTSQRTRADGRRDSAKAFAPPPHNGTTTHRPIPKGHVPRARTSSHSTGRIHPSAASYSNVRRVTQAGADPEANGSNPFVQQLEQFLHETAQVCEASQIMGFIEHDDAFDRSLVWMRQRVASTLSGPAQGSGTSNASSSSQGRYA</sequence>
<gene>
    <name evidence="2" type="ORF">LTR09_002619</name>
</gene>
<dbReference type="AlphaFoldDB" id="A0AAJ0GG14"/>
<feature type="compositionally biased region" description="Basic and acidic residues" evidence="1">
    <location>
        <begin position="235"/>
        <end position="244"/>
    </location>
</feature>
<keyword evidence="3" id="KW-1185">Reference proteome</keyword>
<feature type="compositionally biased region" description="Basic and acidic residues" evidence="1">
    <location>
        <begin position="1"/>
        <end position="15"/>
    </location>
</feature>
<organism evidence="2 3">
    <name type="scientific">Extremus antarcticus</name>
    <dbReference type="NCBI Taxonomy" id="702011"/>
    <lineage>
        <taxon>Eukaryota</taxon>
        <taxon>Fungi</taxon>
        <taxon>Dikarya</taxon>
        <taxon>Ascomycota</taxon>
        <taxon>Pezizomycotina</taxon>
        <taxon>Dothideomycetes</taxon>
        <taxon>Dothideomycetidae</taxon>
        <taxon>Mycosphaerellales</taxon>
        <taxon>Extremaceae</taxon>
        <taxon>Extremus</taxon>
    </lineage>
</organism>
<protein>
    <submittedName>
        <fullName evidence="2">Uncharacterized protein</fullName>
    </submittedName>
</protein>